<name>A0A1L9UC66_ASPBC</name>
<dbReference type="EMBL" id="KV878689">
    <property type="protein sequence ID" value="OJJ69248.1"/>
    <property type="molecule type" value="Genomic_DNA"/>
</dbReference>
<evidence type="ECO:0000256" key="1">
    <source>
        <dbReference type="ARBA" id="ARBA00008325"/>
    </source>
</evidence>
<dbReference type="OMA" id="NIRDGDS"/>
<comment type="similarity">
    <text evidence="1">Belongs to the UPF0357 family.</text>
</comment>
<organism evidence="5 6">
    <name type="scientific">Aspergillus brasiliensis (strain CBS 101740 / IMI 381727 / IBT 21946)</name>
    <dbReference type="NCBI Taxonomy" id="767769"/>
    <lineage>
        <taxon>Eukaryota</taxon>
        <taxon>Fungi</taxon>
        <taxon>Dikarya</taxon>
        <taxon>Ascomycota</taxon>
        <taxon>Pezizomycotina</taxon>
        <taxon>Eurotiomycetes</taxon>
        <taxon>Eurotiomycetidae</taxon>
        <taxon>Eurotiales</taxon>
        <taxon>Aspergillaceae</taxon>
        <taxon>Aspergillus</taxon>
        <taxon>Aspergillus subgen. Circumdati</taxon>
    </lineage>
</organism>
<evidence type="ECO:0000313" key="5">
    <source>
        <dbReference type="EMBL" id="OJJ69248.1"/>
    </source>
</evidence>
<dbReference type="PANTHER" id="PTHR28023">
    <property type="entry name" value="UPF0357 PROTEIN YCL012C"/>
    <property type="match status" value="1"/>
</dbReference>
<keyword evidence="2" id="KW-0732">Signal</keyword>
<dbReference type="GeneID" id="93570932"/>
<gene>
    <name evidence="5" type="ORF">ASPBRDRAFT_132485</name>
</gene>
<dbReference type="RefSeq" id="XP_067476497.1">
    <property type="nucleotide sequence ID" value="XM_067618444.1"/>
</dbReference>
<feature type="transmembrane region" description="Helical" evidence="4">
    <location>
        <begin position="6"/>
        <end position="23"/>
    </location>
</feature>
<feature type="region of interest" description="Disordered" evidence="3">
    <location>
        <begin position="103"/>
        <end position="124"/>
    </location>
</feature>
<keyword evidence="4" id="KW-0472">Membrane</keyword>
<dbReference type="InterPro" id="IPR018559">
    <property type="entry name" value="DUF2015"/>
</dbReference>
<feature type="compositionally biased region" description="Basic and acidic residues" evidence="3">
    <location>
        <begin position="113"/>
        <end position="124"/>
    </location>
</feature>
<dbReference type="Pfam" id="PF09435">
    <property type="entry name" value="DUF2015"/>
    <property type="match status" value="1"/>
</dbReference>
<dbReference type="PANTHER" id="PTHR28023:SF1">
    <property type="entry name" value="UPF0357 PROTEIN YCL012C"/>
    <property type="match status" value="1"/>
</dbReference>
<evidence type="ECO:0000256" key="2">
    <source>
        <dbReference type="ARBA" id="ARBA00022729"/>
    </source>
</evidence>
<evidence type="ECO:0000256" key="3">
    <source>
        <dbReference type="SAM" id="MobiDB-lite"/>
    </source>
</evidence>
<dbReference type="OrthoDB" id="447314at2759"/>
<evidence type="ECO:0000256" key="4">
    <source>
        <dbReference type="SAM" id="Phobius"/>
    </source>
</evidence>
<dbReference type="AlphaFoldDB" id="A0A1L9UC66"/>
<dbReference type="VEuPathDB" id="FungiDB:ASPBRDRAFT_132485"/>
<proteinExistence type="inferred from homology"/>
<protein>
    <submittedName>
        <fullName evidence="5">Uncharacterized protein</fullName>
    </submittedName>
</protein>
<keyword evidence="6" id="KW-1185">Reference proteome</keyword>
<dbReference type="Proteomes" id="UP000184499">
    <property type="component" value="Unassembled WGS sequence"/>
</dbReference>
<reference evidence="6" key="1">
    <citation type="journal article" date="2017" name="Genome Biol.">
        <title>Comparative genomics reveals high biological diversity and specific adaptations in the industrially and medically important fungal genus Aspergillus.</title>
        <authorList>
            <person name="de Vries R.P."/>
            <person name="Riley R."/>
            <person name="Wiebenga A."/>
            <person name="Aguilar-Osorio G."/>
            <person name="Amillis S."/>
            <person name="Uchima C.A."/>
            <person name="Anderluh G."/>
            <person name="Asadollahi M."/>
            <person name="Askin M."/>
            <person name="Barry K."/>
            <person name="Battaglia E."/>
            <person name="Bayram O."/>
            <person name="Benocci T."/>
            <person name="Braus-Stromeyer S.A."/>
            <person name="Caldana C."/>
            <person name="Canovas D."/>
            <person name="Cerqueira G.C."/>
            <person name="Chen F."/>
            <person name="Chen W."/>
            <person name="Choi C."/>
            <person name="Clum A."/>
            <person name="Dos Santos R.A."/>
            <person name="Damasio A.R."/>
            <person name="Diallinas G."/>
            <person name="Emri T."/>
            <person name="Fekete E."/>
            <person name="Flipphi M."/>
            <person name="Freyberg S."/>
            <person name="Gallo A."/>
            <person name="Gournas C."/>
            <person name="Habgood R."/>
            <person name="Hainaut M."/>
            <person name="Harispe M.L."/>
            <person name="Henrissat B."/>
            <person name="Hilden K.S."/>
            <person name="Hope R."/>
            <person name="Hossain A."/>
            <person name="Karabika E."/>
            <person name="Karaffa L."/>
            <person name="Karanyi Z."/>
            <person name="Krasevec N."/>
            <person name="Kuo A."/>
            <person name="Kusch H."/>
            <person name="LaButti K."/>
            <person name="Lagendijk E.L."/>
            <person name="Lapidus A."/>
            <person name="Levasseur A."/>
            <person name="Lindquist E."/>
            <person name="Lipzen A."/>
            <person name="Logrieco A.F."/>
            <person name="MacCabe A."/>
            <person name="Maekelae M.R."/>
            <person name="Malavazi I."/>
            <person name="Melin P."/>
            <person name="Meyer V."/>
            <person name="Mielnichuk N."/>
            <person name="Miskei M."/>
            <person name="Molnar A.P."/>
            <person name="Mule G."/>
            <person name="Ngan C.Y."/>
            <person name="Orejas M."/>
            <person name="Orosz E."/>
            <person name="Ouedraogo J.P."/>
            <person name="Overkamp K.M."/>
            <person name="Park H.-S."/>
            <person name="Perrone G."/>
            <person name="Piumi F."/>
            <person name="Punt P.J."/>
            <person name="Ram A.F."/>
            <person name="Ramon A."/>
            <person name="Rauscher S."/>
            <person name="Record E."/>
            <person name="Riano-Pachon D.M."/>
            <person name="Robert V."/>
            <person name="Roehrig J."/>
            <person name="Ruller R."/>
            <person name="Salamov A."/>
            <person name="Salih N.S."/>
            <person name="Samson R.A."/>
            <person name="Sandor E."/>
            <person name="Sanguinetti M."/>
            <person name="Schuetze T."/>
            <person name="Sepcic K."/>
            <person name="Shelest E."/>
            <person name="Sherlock G."/>
            <person name="Sophianopoulou V."/>
            <person name="Squina F.M."/>
            <person name="Sun H."/>
            <person name="Susca A."/>
            <person name="Todd R.B."/>
            <person name="Tsang A."/>
            <person name="Unkles S.E."/>
            <person name="van de Wiele N."/>
            <person name="van Rossen-Uffink D."/>
            <person name="Oliveira J.V."/>
            <person name="Vesth T.C."/>
            <person name="Visser J."/>
            <person name="Yu J.-H."/>
            <person name="Zhou M."/>
            <person name="Andersen M.R."/>
            <person name="Archer D.B."/>
            <person name="Baker S.E."/>
            <person name="Benoit I."/>
            <person name="Brakhage A.A."/>
            <person name="Braus G.H."/>
            <person name="Fischer R."/>
            <person name="Frisvad J.C."/>
            <person name="Goldman G.H."/>
            <person name="Houbraken J."/>
            <person name="Oakley B."/>
            <person name="Pocsi I."/>
            <person name="Scazzocchio C."/>
            <person name="Seiboth B."/>
            <person name="vanKuyk P.A."/>
            <person name="Wortman J."/>
            <person name="Dyer P.S."/>
            <person name="Grigoriev I.V."/>
        </authorList>
    </citation>
    <scope>NUCLEOTIDE SEQUENCE [LARGE SCALE GENOMIC DNA]</scope>
    <source>
        <strain evidence="6">CBS 101740 / IMI 381727 / IBT 21946</strain>
    </source>
</reference>
<sequence length="124" mass="14275">MAYYLLYFLTISVVVCGTALYLTRTRWLPLLPVPDYIYDRLPSTFAGDVEAGLVSSEFDISANIAEGDTRAGLDDQAKREILRIMKRRRVDFNEGRRIYMEQRFSKNNIGPDGRPRDPKFVSFS</sequence>
<accession>A0A1L9UC66</accession>
<keyword evidence="4" id="KW-0812">Transmembrane</keyword>
<evidence type="ECO:0000313" key="6">
    <source>
        <dbReference type="Proteomes" id="UP000184499"/>
    </source>
</evidence>
<keyword evidence="4" id="KW-1133">Transmembrane helix</keyword>